<reference evidence="1 2" key="1">
    <citation type="submission" date="2019-09" db="EMBL/GenBank/DDBJ databases">
        <title>Genome sequence of Clostridium sp. EA1.</title>
        <authorList>
            <person name="Poehlein A."/>
            <person name="Bengelsdorf F.R."/>
            <person name="Daniel R."/>
        </authorList>
    </citation>
    <scope>NUCLEOTIDE SEQUENCE [LARGE SCALE GENOMIC DNA]</scope>
    <source>
        <strain evidence="1 2">EA1</strain>
    </source>
</reference>
<comment type="caution">
    <text evidence="1">The sequence shown here is derived from an EMBL/GenBank/DDBJ whole genome shotgun (WGS) entry which is preliminary data.</text>
</comment>
<evidence type="ECO:0008006" key="3">
    <source>
        <dbReference type="Google" id="ProtNLM"/>
    </source>
</evidence>
<gene>
    <name evidence="1" type="ORF">CAFE_17250</name>
</gene>
<keyword evidence="2" id="KW-1185">Reference proteome</keyword>
<dbReference type="Proteomes" id="UP000469440">
    <property type="component" value="Unassembled WGS sequence"/>
</dbReference>
<evidence type="ECO:0000313" key="1">
    <source>
        <dbReference type="EMBL" id="MVB11023.1"/>
    </source>
</evidence>
<accession>A0A6N8I0D8</accession>
<proteinExistence type="predicted"/>
<dbReference type="RefSeq" id="WP_156990368.1">
    <property type="nucleotide sequence ID" value="NZ_VWXL01000052.1"/>
</dbReference>
<protein>
    <recommendedName>
        <fullName evidence="3">GAF domain-containing protein</fullName>
    </recommendedName>
</protein>
<sequence>MDARYRLTVKFLVLFALPILFQSLGQSGLLLSLCKQMGIPEETASLAKDGFSFFGVVLTFFPLGTSCIRQTFELESRTEQQNYLIRQSKNYLLEAFKGILGETGLEFSLNVRICTPKKNIWNRIGLGRIKINRRRPKCFAMKNLPGLSDEAVRDGLVFQVSPHPQGAVGTCYAERDCVVYEPNLKKSSSENLTEYQREQTQDIAFWICVPVHNKKGDICAIMSYDSNREIHIPPEKLSIVSRLLRRFSIDFIRNMTNLNE</sequence>
<name>A0A6N8I0D8_9FIRM</name>
<organism evidence="1 2">
    <name type="scientific">Caproicibacter fermentans</name>
    <dbReference type="NCBI Taxonomy" id="2576756"/>
    <lineage>
        <taxon>Bacteria</taxon>
        <taxon>Bacillati</taxon>
        <taxon>Bacillota</taxon>
        <taxon>Clostridia</taxon>
        <taxon>Eubacteriales</taxon>
        <taxon>Acutalibacteraceae</taxon>
        <taxon>Caproicibacter</taxon>
    </lineage>
</organism>
<dbReference type="EMBL" id="VWXL01000052">
    <property type="protein sequence ID" value="MVB11023.1"/>
    <property type="molecule type" value="Genomic_DNA"/>
</dbReference>
<dbReference type="AlphaFoldDB" id="A0A6N8I0D8"/>
<dbReference type="OrthoDB" id="1949791at2"/>
<evidence type="ECO:0000313" key="2">
    <source>
        <dbReference type="Proteomes" id="UP000469440"/>
    </source>
</evidence>